<gene>
    <name evidence="1" type="ORF">Q9295_09600</name>
</gene>
<sequence length="107" mass="12085">MLILTCPYCGVAAEETELAPGYEAHLARFGPGSSDEEFEAYMFARKNPKGVHFERWRHAFGCGKWFLAARDTATLEVFGTYPAQSKEPPAELVEKIKAKRPDWKGFK</sequence>
<evidence type="ECO:0000313" key="2">
    <source>
        <dbReference type="Proteomes" id="UP001239680"/>
    </source>
</evidence>
<organism evidence="1 2">
    <name type="scientific">Pseudogemmobacter lacusdianii</name>
    <dbReference type="NCBI Taxonomy" id="3069608"/>
    <lineage>
        <taxon>Bacteria</taxon>
        <taxon>Pseudomonadati</taxon>
        <taxon>Pseudomonadota</taxon>
        <taxon>Alphaproteobacteria</taxon>
        <taxon>Rhodobacterales</taxon>
        <taxon>Paracoccaceae</taxon>
        <taxon>Pseudogemmobacter</taxon>
    </lineage>
</organism>
<dbReference type="Gene3D" id="3.30.2270.10">
    <property type="entry name" value="Folate-binding superfamily"/>
    <property type="match status" value="1"/>
</dbReference>
<dbReference type="Pfam" id="PF04267">
    <property type="entry name" value="SoxD"/>
    <property type="match status" value="1"/>
</dbReference>
<proteinExistence type="predicted"/>
<accession>A0ABU0VY41</accession>
<reference evidence="1 2" key="1">
    <citation type="submission" date="2023-08" db="EMBL/GenBank/DDBJ databases">
        <title>Characterization of two Paracoccaceae strains isolated from Phycosphere and proposal of Xinfangfangia lacusdiani sp. nov.</title>
        <authorList>
            <person name="Deng Y."/>
            <person name="Zhang Y.Q."/>
        </authorList>
    </citation>
    <scope>NUCLEOTIDE SEQUENCE [LARGE SCALE GENOMIC DNA]</scope>
    <source>
        <strain evidence="1 2">CPCC 101601</strain>
    </source>
</reference>
<dbReference type="InterPro" id="IPR006279">
    <property type="entry name" value="SoxD"/>
</dbReference>
<dbReference type="Proteomes" id="UP001239680">
    <property type="component" value="Unassembled WGS sequence"/>
</dbReference>
<dbReference type="RefSeq" id="WP_306680337.1">
    <property type="nucleotide sequence ID" value="NZ_JAVDBT010000008.1"/>
</dbReference>
<protein>
    <submittedName>
        <fullName evidence="1">Sarcosine oxidase subunit delta</fullName>
    </submittedName>
</protein>
<keyword evidence="2" id="KW-1185">Reference proteome</keyword>
<dbReference type="InterPro" id="IPR038561">
    <property type="entry name" value="SoxD_sf"/>
</dbReference>
<dbReference type="EMBL" id="JAVDBT010000008">
    <property type="protein sequence ID" value="MDQ2066629.1"/>
    <property type="molecule type" value="Genomic_DNA"/>
</dbReference>
<comment type="caution">
    <text evidence="1">The sequence shown here is derived from an EMBL/GenBank/DDBJ whole genome shotgun (WGS) entry which is preliminary data.</text>
</comment>
<evidence type="ECO:0000313" key="1">
    <source>
        <dbReference type="EMBL" id="MDQ2066629.1"/>
    </source>
</evidence>
<name>A0ABU0VY41_9RHOB</name>